<keyword evidence="1" id="KW-1133">Transmembrane helix</keyword>
<organism evidence="2 3">
    <name type="scientific">Nesidiocoris tenuis</name>
    <dbReference type="NCBI Taxonomy" id="355587"/>
    <lineage>
        <taxon>Eukaryota</taxon>
        <taxon>Metazoa</taxon>
        <taxon>Ecdysozoa</taxon>
        <taxon>Arthropoda</taxon>
        <taxon>Hexapoda</taxon>
        <taxon>Insecta</taxon>
        <taxon>Pterygota</taxon>
        <taxon>Neoptera</taxon>
        <taxon>Paraneoptera</taxon>
        <taxon>Hemiptera</taxon>
        <taxon>Heteroptera</taxon>
        <taxon>Panheteroptera</taxon>
        <taxon>Cimicomorpha</taxon>
        <taxon>Miridae</taxon>
        <taxon>Dicyphina</taxon>
        <taxon>Nesidiocoris</taxon>
    </lineage>
</organism>
<keyword evidence="1" id="KW-0812">Transmembrane</keyword>
<evidence type="ECO:0000313" key="2">
    <source>
        <dbReference type="EMBL" id="CAB0005400.1"/>
    </source>
</evidence>
<gene>
    <name evidence="2" type="ORF">NTEN_LOCUS10877</name>
</gene>
<evidence type="ECO:0000313" key="3">
    <source>
        <dbReference type="Proteomes" id="UP000479000"/>
    </source>
</evidence>
<dbReference type="EMBL" id="CADCXU010016359">
    <property type="protein sequence ID" value="CAB0005400.1"/>
    <property type="molecule type" value="Genomic_DNA"/>
</dbReference>
<keyword evidence="3" id="KW-1185">Reference proteome</keyword>
<accession>A0A6H5GQE0</accession>
<feature type="transmembrane region" description="Helical" evidence="1">
    <location>
        <begin position="61"/>
        <end position="81"/>
    </location>
</feature>
<sequence length="119" mass="13111">MSEFRIVDAVPTFLQRSRITPFSSDRTSSKRKSRALLTSYEFRSSNRRTTQGVMCDGDSGVIVILITVVMNGGLGYLWGIVRYGGVGRWAGGRNMQLCSTTPERTMCRATTPGAVKLPD</sequence>
<dbReference type="AlphaFoldDB" id="A0A6H5GQE0"/>
<dbReference type="Proteomes" id="UP000479000">
    <property type="component" value="Unassembled WGS sequence"/>
</dbReference>
<name>A0A6H5GQE0_9HEMI</name>
<protein>
    <submittedName>
        <fullName evidence="2">Uncharacterized protein</fullName>
    </submittedName>
</protein>
<reference evidence="2 3" key="1">
    <citation type="submission" date="2020-02" db="EMBL/GenBank/DDBJ databases">
        <authorList>
            <person name="Ferguson B K."/>
        </authorList>
    </citation>
    <scope>NUCLEOTIDE SEQUENCE [LARGE SCALE GENOMIC DNA]</scope>
</reference>
<evidence type="ECO:0000256" key="1">
    <source>
        <dbReference type="SAM" id="Phobius"/>
    </source>
</evidence>
<keyword evidence="1" id="KW-0472">Membrane</keyword>
<proteinExistence type="predicted"/>